<evidence type="ECO:0000259" key="19">
    <source>
        <dbReference type="PROSITE" id="PS51189"/>
    </source>
</evidence>
<keyword evidence="9 16" id="KW-0227">DNA damage</keyword>
<evidence type="ECO:0000256" key="13">
    <source>
        <dbReference type="ARBA" id="ARBA00025079"/>
    </source>
</evidence>
<gene>
    <name evidence="21" type="ORF">NLJ89_g3702</name>
</gene>
<keyword evidence="16" id="KW-0779">Telomere</keyword>
<evidence type="ECO:0000256" key="16">
    <source>
        <dbReference type="RuleBase" id="RU365027"/>
    </source>
</evidence>
<dbReference type="GO" id="GO:0006281">
    <property type="term" value="P:DNA repair"/>
    <property type="evidence" value="ECO:0007669"/>
    <property type="project" value="InterPro"/>
</dbReference>
<dbReference type="Gene3D" id="3.30.1010.10">
    <property type="entry name" value="Phosphatidylinositol 3-kinase Catalytic Subunit, Chain A, domain 4"/>
    <property type="match status" value="1"/>
</dbReference>
<dbReference type="InterPro" id="IPR036940">
    <property type="entry name" value="PI3/4_kinase_cat_sf"/>
</dbReference>
<dbReference type="SUPFAM" id="SSF48371">
    <property type="entry name" value="ARM repeat"/>
    <property type="match status" value="1"/>
</dbReference>
<organism evidence="21 22">
    <name type="scientific">Agrocybe chaxingu</name>
    <dbReference type="NCBI Taxonomy" id="84603"/>
    <lineage>
        <taxon>Eukaryota</taxon>
        <taxon>Fungi</taxon>
        <taxon>Dikarya</taxon>
        <taxon>Basidiomycota</taxon>
        <taxon>Agaricomycotina</taxon>
        <taxon>Agaricomycetes</taxon>
        <taxon>Agaricomycetidae</taxon>
        <taxon>Agaricales</taxon>
        <taxon>Agaricineae</taxon>
        <taxon>Strophariaceae</taxon>
        <taxon>Agrocybe</taxon>
    </lineage>
</organism>
<dbReference type="InterPro" id="IPR011009">
    <property type="entry name" value="Kinase-like_dom_sf"/>
</dbReference>
<dbReference type="GO" id="GO:0035556">
    <property type="term" value="P:intracellular signal transduction"/>
    <property type="evidence" value="ECO:0007669"/>
    <property type="project" value="UniProtKB-ARBA"/>
</dbReference>
<dbReference type="GO" id="GO:0000781">
    <property type="term" value="C:chromosome, telomeric region"/>
    <property type="evidence" value="ECO:0007669"/>
    <property type="project" value="UniProtKB-SubCell"/>
</dbReference>
<dbReference type="SMART" id="SM01343">
    <property type="entry name" value="FATC"/>
    <property type="match status" value="1"/>
</dbReference>
<evidence type="ECO:0000256" key="14">
    <source>
        <dbReference type="ARBA" id="ARBA00047899"/>
    </source>
</evidence>
<comment type="function">
    <text evidence="13 16">Serine/threonine protein kinase which activates checkpoint signaling upon genotoxic stresses such as ionizing radiation (IR), ultraviolet light (UV), or DNA replication stalling, thereby acting as a DNA damage sensor. Recognizes the substrate consensus sequence [ST]-Q. Phosphorylates histone H2A to form H2AS128ph (gamma-H2A) at sites of DNA damage, involved in the regulation of DNA damage response mechanism. Required for the control of telomere length and genome stability.</text>
</comment>
<dbReference type="InterPro" id="IPR044107">
    <property type="entry name" value="PIKKc_ATM"/>
</dbReference>
<sequence>MTNLNDVLDGLRSTKVKERAEGLKGITNAFSRERAIANFHINRNGDLNLKVWCTVFDALFRCYALERDAVMKKLISKARHAVDREPVDPSTSPGVKNFQETVRVIRWLIERTVEVNVKAADNILNHLLGSICCAGILFPIVAPQYAKALRCMLEHRPLLQHVKLEHWTRMVRVGSNIVLGRPVNAVQDDALSPVGAEIDSDMYAHDSPGDEEDSTAALNKGRKRTPTAAISPIKPRKRSRRSPILSVSVEQIEFVSILRLLISSSTAPIIHSDKEYAAIPTRILSFLEQFLEKYPSDSSLLQDYIQILASTLNQLSLNRKDDIERFARSNWSGLIGLWATKDKRLKEGLLVVLRHLFPFFVCPVDLEHLTPFAGCLEGVSRLWRLLNGEAENRWGVDGLSLETLRLEIKGKSPSAIRESAFVANTFRAGWGFDAGQALSWAMLELQADCASQLFQLSEQVQPTPVPESTLTQSKRLKLENPVTTLLHAIQASSAPHVRALHLQTLLFFIDRHWDLVHDSLKQDIVNGLLQLVGYDDAAIQSWVFLNFAAISYAEGMTEQLYAQDALTALDHSIWDSIWAHAIRRSNVPGICRAACHTGYALLFSSRSHSKDSNVLVTFHKVLLEIEALFKDMDVQGPTYPFDSVCIFLSHCLGIASQDVRLYRMHLEDKVLAWFVDNWKIGGNRMKMDPCTINDVLLLLQTTCNLTKQVNIAVDIPLPSSSIVDSIKEENKVRIIRDFLLYAKLPPSRSSIGCDKPHTGTIKPLVTTSPSQLVAPRARERKISSFLQRTLDSLLGEWEYLKDNHPTAETARRSLDVAVIALAFESLLIFNGTSANRQLLQTAAKIILLLTPFLKDSRWTPSEKMLVAQGFEILVPPAEYSPKNIFSEALTQPGSLSGIKERTLQALAVDDVAGEQVKANRTAWLRLMWQNADIQAAMTPIATVLRSLLGRILGETTSHLSSEPTDMEDDFGPIRTANPQNSAGARKGDREQSIKHLMQICINFLTSGPFLQSSSGEPARDRELVATVLRSGQDADKFLTVCPIFLHHVRLGTIGLPFKDLNEIMDIFGSLMGQYRYSRNQEFLQILLDVVQSTLGIWQHNDPTAQDVHFKFQNLCHHFARCLRTGNIPSWRLRDSVAIFLGSYLSVDPSRAFWGEPIEPKKKYEEENEEPPARLPEELLRLLNNDPDMRVRFRVAAVNASLFSITRQLERTPVELNTWLKKSYSVDADQWEHMLSRMLAVGSIMVVSSEVRRGVYWNLLEACNTKFLYSGHTGVILEAIAETLGMPNLSSLFEEYAAQLAYAFATNSTSPLLALPPRLLGYQNRKQAALATLRLLTPTNIMEENGAPHFEMHRNILHISVPDALRECFDEIVARCITTSICFGDDIGSMLNEKLSLLPDFSNLLEERIDGIVASLLRCHGDQDISDGGPIMSALRSIDTTGEIVLAFRSLTVYRAADNFVPHAPNLPNISTSVVLHGLIWLQNRYPHGFTKATTYNVLHQLLHALQKTLLVNEQFRLLNAVSLWIAYRHEDFLDPAMLYTLTHGSTLLLSQSDLARSAQSFLTWSLRYYRKGSVKDTRLSNILLRIGCIAHGYSSNTTSASVSQLGKQLRQWIDGRLLDLTTSLRDTVSQALAAWPYTPESNLSSLYDQVTGFDIRKALEDHRTTSNKFRLVRSLKEYTVVSQEAGYHNTDFWQLKACIPPPDAVQDEDVHAFVKFLSSSCGQIGTFPVDSPVAASSCSRQRFMTRPRRDPPANVDPIFAGKNAIVHTLFTILEGQEPTQVSSAYNTLRLISGVLSVEEHQAKLPIEYSWELELLRVHCPRPVTLPATDLSELMKSDEHLESVTDFPRWIRLFSLSVVGALANVDPFYVQLSPFVQSDVPFAEDILPVLVHALLQFEVTNKTKDFQPRVLLSNYFSYILTSITVDMCCLRVIVDIVLHLRSFNPRPNDALAYNEWLKVDFRLLAQGARVCGAYTTALLFLELADEYKNDKAEAESSAEQVLYDIYSHIDEPDGFYGISTNDLHQFLIKRFHHEKQWEKAFRFHGAALEADRSRGAEQEGLLESFHYFGFDHLAIDTLRNSSSSDRYPSSMSYKLGWRTETWDLPDQTSNDARSAALYRSLRAVYRERDPVLLQAVIRTALREELDHLRSLGNEDLAEIRSISQDLMCLGEVLQWQQDIQTRLKPESMDLNAWHDFFNINPKFDFFVLESIMATRISLIRSIRQREERQQLGSLTTPFLRDLIDVEKRCLLRLSEAARLSGQVQVALNSVVRAQRLCNEHSWDVSEEFASVLWLQKEERPAVQFLQDILRRTPADENSLQLSRRALVLSRLGTWTAEACLEKPTEIWEHYFSSSIDLLDGQGDGSESLVSTKAAVYRACAMFAERQYHATLESPDAMRRKIYVDRKKQEIADRQSLLESQRDAAKYKVLQTEQDRAQKLFNEDSELFRKHNMLLETFLKQAVEMHSRYLETSGEHDDDSAIRFCSLWFANFEDQFLLDTIQSALGRIPSIKLVFLAHQLTARLSNPPTAELPRTQQNLQNLVTRMCFEHPFHSLYQLYCLADQSGPDSNQRQSGRHTQSQSTQTERGTAANTIFDRLESDQASTSRVRDIKILCDACLEWAKLPIAKKEVFKRKQKGGYPIPPLKITGLSKLNVPVTTAHTPLDPTLRYNDFVSITGYLKKFFTAGGVNVPKICVCMGSDGKGYKQLFKGEGSDDLRQDAVMEQVFDLVNNVLRRDRETRRRSLRVRGYMVVPLASQAGLLEYVGNTFTFREWLQKAHITYRPHDLKPAEFQCRLKKVQDEYKHQPEKQLAVFLECRKRFKPVMRHYFTEQHKTPTAWFQHRLNYTRSVATTSIVGHVLGLGDRHVSNILLDSSTGEVVHIDLGIAFDQGKLLPVPERVPFRMTADIVDGMGTSGTAGVFQRCAEETLRVLRNESGVIMTVLEVFKHDPLHQWTASEIKVKQAQSDVPPTPNDTTRFNQGIGLDMTSGSADEAADRALTSVARKLDKALSVESTVNELLAQATDPMNLATIFNGWSPHL</sequence>
<keyword evidence="6 16" id="KW-0723">Serine/threonine-protein kinase</keyword>
<evidence type="ECO:0000256" key="6">
    <source>
        <dbReference type="ARBA" id="ARBA00022527"/>
    </source>
</evidence>
<dbReference type="GO" id="GO:0006325">
    <property type="term" value="P:chromatin organization"/>
    <property type="evidence" value="ECO:0007669"/>
    <property type="project" value="UniProtKB-KW"/>
</dbReference>
<evidence type="ECO:0000313" key="22">
    <source>
        <dbReference type="Proteomes" id="UP001148786"/>
    </source>
</evidence>
<evidence type="ECO:0000256" key="1">
    <source>
        <dbReference type="ARBA" id="ARBA00004123"/>
    </source>
</evidence>
<dbReference type="InterPro" id="IPR021668">
    <property type="entry name" value="TAN"/>
</dbReference>
<feature type="domain" description="FATC" evidence="20">
    <location>
        <begin position="3006"/>
        <end position="3038"/>
    </location>
</feature>
<feature type="region of interest" description="Disordered" evidence="17">
    <location>
        <begin position="2565"/>
        <end position="2594"/>
    </location>
</feature>
<accession>A0A9W8K444</accession>
<dbReference type="Pfam" id="PF25030">
    <property type="entry name" value="M-HEAT_ATR"/>
    <property type="match status" value="1"/>
</dbReference>
<keyword evidence="11 16" id="KW-0067">ATP-binding</keyword>
<evidence type="ECO:0000259" key="20">
    <source>
        <dbReference type="PROSITE" id="PS51190"/>
    </source>
</evidence>
<dbReference type="PANTHER" id="PTHR37079">
    <property type="entry name" value="SERINE/THREONINE-PROTEIN KINASE ATM"/>
    <property type="match status" value="1"/>
</dbReference>
<keyword evidence="16" id="KW-0156">Chromatin regulator</keyword>
<feature type="region of interest" description="Disordered" evidence="17">
    <location>
        <begin position="203"/>
        <end position="237"/>
    </location>
</feature>
<keyword evidence="22" id="KW-1185">Reference proteome</keyword>
<protein>
    <recommendedName>
        <fullName evidence="5 16">Serine/threonine-protein kinase Tel1</fullName>
        <ecNumber evidence="4 16">2.7.11.1</ecNumber>
    </recommendedName>
</protein>
<feature type="region of interest" description="Disordered" evidence="17">
    <location>
        <begin position="958"/>
        <end position="988"/>
    </location>
</feature>
<dbReference type="OrthoDB" id="381190at2759"/>
<name>A0A9W8K444_9AGAR</name>
<dbReference type="PROSITE" id="PS51190">
    <property type="entry name" value="FATC"/>
    <property type="match status" value="1"/>
</dbReference>
<dbReference type="GO" id="GO:0004674">
    <property type="term" value="F:protein serine/threonine kinase activity"/>
    <property type="evidence" value="ECO:0007669"/>
    <property type="project" value="UniProtKB-KW"/>
</dbReference>
<dbReference type="InterPro" id="IPR003152">
    <property type="entry name" value="FATC_dom"/>
</dbReference>
<dbReference type="InterPro" id="IPR038980">
    <property type="entry name" value="ATM_plant"/>
</dbReference>
<dbReference type="SMART" id="SM01342">
    <property type="entry name" value="TAN"/>
    <property type="match status" value="1"/>
</dbReference>
<dbReference type="Pfam" id="PF11640">
    <property type="entry name" value="TAN"/>
    <property type="match status" value="1"/>
</dbReference>
<keyword evidence="16" id="KW-0158">Chromosome</keyword>
<feature type="domain" description="FAT" evidence="19">
    <location>
        <begin position="1962"/>
        <end position="2562"/>
    </location>
</feature>
<dbReference type="SUPFAM" id="SSF56112">
    <property type="entry name" value="Protein kinase-like (PK-like)"/>
    <property type="match status" value="1"/>
</dbReference>
<keyword evidence="7 16" id="KW-0808">Transferase</keyword>
<dbReference type="InterPro" id="IPR018936">
    <property type="entry name" value="PI3/4_kinase_CS"/>
</dbReference>
<dbReference type="SMART" id="SM00146">
    <property type="entry name" value="PI3Kc"/>
    <property type="match status" value="1"/>
</dbReference>
<evidence type="ECO:0000313" key="21">
    <source>
        <dbReference type="EMBL" id="KAJ3512128.1"/>
    </source>
</evidence>
<dbReference type="EMBL" id="JANKHO010000279">
    <property type="protein sequence ID" value="KAJ3512128.1"/>
    <property type="molecule type" value="Genomic_DNA"/>
</dbReference>
<dbReference type="InterPro" id="IPR000403">
    <property type="entry name" value="PI3/4_kinase_cat_dom"/>
</dbReference>
<dbReference type="PANTHER" id="PTHR37079:SF4">
    <property type="entry name" value="SERINE_THREONINE-PROTEIN KINASE ATM"/>
    <property type="match status" value="1"/>
</dbReference>
<evidence type="ECO:0000256" key="10">
    <source>
        <dbReference type="ARBA" id="ARBA00022777"/>
    </source>
</evidence>
<keyword evidence="12 16" id="KW-0539">Nucleus</keyword>
<reference evidence="21" key="1">
    <citation type="submission" date="2022-07" db="EMBL/GenBank/DDBJ databases">
        <title>Genome Sequence of Agrocybe chaxingu.</title>
        <authorList>
            <person name="Buettner E."/>
        </authorList>
    </citation>
    <scope>NUCLEOTIDE SEQUENCE</scope>
    <source>
        <strain evidence="21">MP-N11</strain>
    </source>
</reference>
<dbReference type="PROSITE" id="PS50290">
    <property type="entry name" value="PI3_4_KINASE_3"/>
    <property type="match status" value="1"/>
</dbReference>
<evidence type="ECO:0000256" key="2">
    <source>
        <dbReference type="ARBA" id="ARBA00010769"/>
    </source>
</evidence>
<comment type="catalytic activity">
    <reaction evidence="14 16">
        <text>L-threonyl-[protein] + ATP = O-phospho-L-threonyl-[protein] + ADP + H(+)</text>
        <dbReference type="Rhea" id="RHEA:46608"/>
        <dbReference type="Rhea" id="RHEA-COMP:11060"/>
        <dbReference type="Rhea" id="RHEA-COMP:11605"/>
        <dbReference type="ChEBI" id="CHEBI:15378"/>
        <dbReference type="ChEBI" id="CHEBI:30013"/>
        <dbReference type="ChEBI" id="CHEBI:30616"/>
        <dbReference type="ChEBI" id="CHEBI:61977"/>
        <dbReference type="ChEBI" id="CHEBI:456216"/>
        <dbReference type="EC" id="2.7.11.1"/>
    </reaction>
</comment>
<dbReference type="InterPro" id="IPR014009">
    <property type="entry name" value="PIK_FAT"/>
</dbReference>
<evidence type="ECO:0000259" key="18">
    <source>
        <dbReference type="PROSITE" id="PS50290"/>
    </source>
</evidence>
<dbReference type="InterPro" id="IPR056802">
    <property type="entry name" value="ATR-like_M-HEAT"/>
</dbReference>
<comment type="subcellular location">
    <subcellularLocation>
        <location evidence="16">Chromosome</location>
        <location evidence="16">Telomere</location>
    </subcellularLocation>
    <subcellularLocation>
        <location evidence="1 16">Nucleus</location>
    </subcellularLocation>
</comment>
<dbReference type="PROSITE" id="PS00916">
    <property type="entry name" value="PI3_4_KINASE_2"/>
    <property type="match status" value="1"/>
</dbReference>
<evidence type="ECO:0000256" key="15">
    <source>
        <dbReference type="ARBA" id="ARBA00048679"/>
    </source>
</evidence>
<proteinExistence type="inferred from homology"/>
<feature type="compositionally biased region" description="Polar residues" evidence="17">
    <location>
        <begin position="2565"/>
        <end position="2590"/>
    </location>
</feature>
<evidence type="ECO:0000256" key="8">
    <source>
        <dbReference type="ARBA" id="ARBA00022741"/>
    </source>
</evidence>
<evidence type="ECO:0000256" key="11">
    <source>
        <dbReference type="ARBA" id="ARBA00022840"/>
    </source>
</evidence>
<evidence type="ECO:0000256" key="5">
    <source>
        <dbReference type="ARBA" id="ARBA00014619"/>
    </source>
</evidence>
<dbReference type="CDD" id="cd05171">
    <property type="entry name" value="PIKKc_ATM"/>
    <property type="match status" value="1"/>
</dbReference>
<evidence type="ECO:0000256" key="12">
    <source>
        <dbReference type="ARBA" id="ARBA00023242"/>
    </source>
</evidence>
<dbReference type="Pfam" id="PF02260">
    <property type="entry name" value="FATC"/>
    <property type="match status" value="1"/>
</dbReference>
<comment type="caution">
    <text evidence="21">The sequence shown here is derived from an EMBL/GenBank/DDBJ whole genome shotgun (WGS) entry which is preliminary data.</text>
</comment>
<comment type="catalytic activity">
    <reaction evidence="15">
        <text>L-seryl-[protein] + ATP = O-phospho-L-seryl-[protein] + ADP + H(+)</text>
        <dbReference type="Rhea" id="RHEA:17989"/>
        <dbReference type="Rhea" id="RHEA-COMP:9863"/>
        <dbReference type="Rhea" id="RHEA-COMP:11604"/>
        <dbReference type="ChEBI" id="CHEBI:15378"/>
        <dbReference type="ChEBI" id="CHEBI:29999"/>
        <dbReference type="ChEBI" id="CHEBI:30616"/>
        <dbReference type="ChEBI" id="CHEBI:83421"/>
        <dbReference type="ChEBI" id="CHEBI:456216"/>
        <dbReference type="EC" id="2.7.11.1"/>
    </reaction>
</comment>
<dbReference type="GO" id="GO:0005634">
    <property type="term" value="C:nucleus"/>
    <property type="evidence" value="ECO:0007669"/>
    <property type="project" value="UniProtKB-SubCell"/>
</dbReference>
<feature type="domain" description="PI3K/PI4K catalytic" evidence="18">
    <location>
        <begin position="2677"/>
        <end position="2993"/>
    </location>
</feature>
<keyword evidence="8 16" id="KW-0547">Nucleotide-binding</keyword>
<dbReference type="GO" id="GO:0005524">
    <property type="term" value="F:ATP binding"/>
    <property type="evidence" value="ECO:0007669"/>
    <property type="project" value="UniProtKB-KW"/>
</dbReference>
<comment type="similarity">
    <text evidence="2 16">Belongs to the PI3/PI4-kinase family. ATM subfamily.</text>
</comment>
<evidence type="ECO:0000256" key="17">
    <source>
        <dbReference type="SAM" id="MobiDB-lite"/>
    </source>
</evidence>
<dbReference type="InterPro" id="IPR016024">
    <property type="entry name" value="ARM-type_fold"/>
</dbReference>
<evidence type="ECO:0000256" key="9">
    <source>
        <dbReference type="ARBA" id="ARBA00022763"/>
    </source>
</evidence>
<dbReference type="Pfam" id="PF00454">
    <property type="entry name" value="PI3_PI4_kinase"/>
    <property type="match status" value="1"/>
</dbReference>
<dbReference type="EC" id="2.7.11.1" evidence="4 16"/>
<dbReference type="PROSITE" id="PS51189">
    <property type="entry name" value="FAT"/>
    <property type="match status" value="1"/>
</dbReference>
<dbReference type="Proteomes" id="UP001148786">
    <property type="component" value="Unassembled WGS sequence"/>
</dbReference>
<evidence type="ECO:0000256" key="3">
    <source>
        <dbReference type="ARBA" id="ARBA00011370"/>
    </source>
</evidence>
<keyword evidence="10 16" id="KW-0418">Kinase</keyword>
<evidence type="ECO:0000256" key="7">
    <source>
        <dbReference type="ARBA" id="ARBA00022679"/>
    </source>
</evidence>
<dbReference type="Gene3D" id="1.10.1070.11">
    <property type="entry name" value="Phosphatidylinositol 3-/4-kinase, catalytic domain"/>
    <property type="match status" value="1"/>
</dbReference>
<comment type="subunit">
    <text evidence="3">Associates with DNA double-strand breaks.</text>
</comment>
<evidence type="ECO:0000256" key="4">
    <source>
        <dbReference type="ARBA" id="ARBA00012513"/>
    </source>
</evidence>